<evidence type="ECO:0000313" key="3">
    <source>
        <dbReference type="Proteomes" id="UP000677228"/>
    </source>
</evidence>
<sequence length="80" mass="9210">MFPTCQVIINTLLTLVKTMKNESNQNDCDGMLHTLEQQVVLLNEQHDKFTPHHLKLEETLSKQQEALNLALNFIIHQANV</sequence>
<protein>
    <submittedName>
        <fullName evidence="1">Uncharacterized protein</fullName>
    </submittedName>
</protein>
<organism evidence="1 3">
    <name type="scientific">Didymodactylos carnosus</name>
    <dbReference type="NCBI Taxonomy" id="1234261"/>
    <lineage>
        <taxon>Eukaryota</taxon>
        <taxon>Metazoa</taxon>
        <taxon>Spiralia</taxon>
        <taxon>Gnathifera</taxon>
        <taxon>Rotifera</taxon>
        <taxon>Eurotatoria</taxon>
        <taxon>Bdelloidea</taxon>
        <taxon>Philodinida</taxon>
        <taxon>Philodinidae</taxon>
        <taxon>Didymodactylos</taxon>
    </lineage>
</organism>
<accession>A0A8S2CSK2</accession>
<evidence type="ECO:0000313" key="2">
    <source>
        <dbReference type="EMBL" id="CAF3574336.1"/>
    </source>
</evidence>
<dbReference type="EMBL" id="CAJNOK010001071">
    <property type="protein sequence ID" value="CAF0791686.1"/>
    <property type="molecule type" value="Genomic_DNA"/>
</dbReference>
<proteinExistence type="predicted"/>
<gene>
    <name evidence="1" type="ORF">OVA965_LOCUS4166</name>
    <name evidence="2" type="ORF">TMI583_LOCUS4164</name>
</gene>
<dbReference type="AlphaFoldDB" id="A0A8S2CSK2"/>
<reference evidence="1" key="1">
    <citation type="submission" date="2021-02" db="EMBL/GenBank/DDBJ databases">
        <authorList>
            <person name="Nowell W R."/>
        </authorList>
    </citation>
    <scope>NUCLEOTIDE SEQUENCE</scope>
</reference>
<dbReference type="Proteomes" id="UP000682733">
    <property type="component" value="Unassembled WGS sequence"/>
</dbReference>
<comment type="caution">
    <text evidence="1">The sequence shown here is derived from an EMBL/GenBank/DDBJ whole genome shotgun (WGS) entry which is preliminary data.</text>
</comment>
<dbReference type="EMBL" id="CAJOBA010001071">
    <property type="protein sequence ID" value="CAF3574336.1"/>
    <property type="molecule type" value="Genomic_DNA"/>
</dbReference>
<name>A0A8S2CSK2_9BILA</name>
<dbReference type="Proteomes" id="UP000677228">
    <property type="component" value="Unassembled WGS sequence"/>
</dbReference>
<evidence type="ECO:0000313" key="1">
    <source>
        <dbReference type="EMBL" id="CAF0791686.1"/>
    </source>
</evidence>